<dbReference type="GO" id="GO:0012505">
    <property type="term" value="C:endomembrane system"/>
    <property type="evidence" value="ECO:0007669"/>
    <property type="project" value="TreeGrafter"/>
</dbReference>
<name>A0A8D8GXV1_CULPI</name>
<evidence type="ECO:0000256" key="15">
    <source>
        <dbReference type="SAM" id="Phobius"/>
    </source>
</evidence>
<reference evidence="16" key="1">
    <citation type="submission" date="2021-05" db="EMBL/GenBank/DDBJ databases">
        <authorList>
            <person name="Alioto T."/>
            <person name="Alioto T."/>
            <person name="Gomez Garrido J."/>
        </authorList>
    </citation>
    <scope>NUCLEOTIDE SEQUENCE</scope>
</reference>
<evidence type="ECO:0000256" key="8">
    <source>
        <dbReference type="ARBA" id="ARBA00035895"/>
    </source>
</evidence>
<comment type="function">
    <text evidence="13">Scramblase that mediates the translocation of glucosaminylphosphatidylinositol (alpha-D-GlcN-(1-6)-(1,2-diacyl-sn-glycero-3-phospho)-1D-myo-inositol, GlcN-PI) across the endoplasmic reticulum (ER) membrane, from the cytosolic leaflet to the luminal leaflet of the ER membrane, where it participates in the biosynthesis of glycosylphosphatidylinositol (GPI). GPI is a lipid glycoconjugate involved in post-translational modification of proteins. Can also translocate 1,2-diacyl-sn-glycero-3-phospho-(1D-myo-inositol) (phosphatidylinositol or PI), as well as several other phospholipids (1,2-diacyl-sn-glycero-3-phosphocholine, 1,2-diacyl-sn-glycero-3-phosphoethanolamine), and N-acetylglucosaminylphosphatidylinositol (GlcNAc-PI) in vitro.</text>
</comment>
<evidence type="ECO:0000256" key="6">
    <source>
        <dbReference type="ARBA" id="ARBA00024615"/>
    </source>
</evidence>
<evidence type="ECO:0000256" key="2">
    <source>
        <dbReference type="ARBA" id="ARBA00009310"/>
    </source>
</evidence>
<evidence type="ECO:0000256" key="13">
    <source>
        <dbReference type="ARBA" id="ARBA00045827"/>
    </source>
</evidence>
<accession>A0A8D8GXV1</accession>
<dbReference type="PANTHER" id="PTHR21347">
    <property type="entry name" value="CLEFT LIP AND PALATE ASSOCIATED TRANSMEMBRANE PROTEIN-RELATED"/>
    <property type="match status" value="1"/>
</dbReference>
<organism evidence="16">
    <name type="scientific">Culex pipiens</name>
    <name type="common">House mosquito</name>
    <dbReference type="NCBI Taxonomy" id="7175"/>
    <lineage>
        <taxon>Eukaryota</taxon>
        <taxon>Metazoa</taxon>
        <taxon>Ecdysozoa</taxon>
        <taxon>Arthropoda</taxon>
        <taxon>Hexapoda</taxon>
        <taxon>Insecta</taxon>
        <taxon>Pterygota</taxon>
        <taxon>Neoptera</taxon>
        <taxon>Endopterygota</taxon>
        <taxon>Diptera</taxon>
        <taxon>Nematocera</taxon>
        <taxon>Culicoidea</taxon>
        <taxon>Culicidae</taxon>
        <taxon>Culicinae</taxon>
        <taxon>Culicini</taxon>
        <taxon>Culex</taxon>
        <taxon>Culex</taxon>
    </lineage>
</organism>
<comment type="catalytic activity">
    <reaction evidence="7">
        <text>a 1,2-diacyl-sn-glycero-3-phosphocholine(in) = a 1,2-diacyl-sn-glycero-3-phosphocholine(out)</text>
        <dbReference type="Rhea" id="RHEA:38571"/>
        <dbReference type="ChEBI" id="CHEBI:57643"/>
    </reaction>
</comment>
<dbReference type="Pfam" id="PF05602">
    <property type="entry name" value="CLPTM1"/>
    <property type="match status" value="1"/>
</dbReference>
<sequence length="543" mass="63196">MKLPSVSVILCSIFVCYLSHSIYTLVKLFKPPQCSENPCFHSYFTSNQDAKLQLILFTSTTSNPISSELSKISTFRNFDYNNDFKEVIKLDIPLKTRRNGTLFLHVILTTDDTHFEWRLLNKNGPTVHTKIRLTEYDLPKATTFNLLGESAGQHVSTHQTENHRPITHIRTKIFITIMTEQFLVSVADIPPELSRHIRVNHKNEFLPIMQADFLKARHHDLLEVSLKSTNFTLDFNYSPIGIGRFKLLVHVEQAMRTLQQLGFSNKDLDEVKGIFSDTNLYLLCVTIFIGSIHMLFDFLAFKNDILFWKHKKDYVGLSARSILWCTFSQIIVFLYLLNEDTSMIVVIPAGIGTLIELWKTKKIFRLNISRFRKHKQVMTSTVQPKSEEETRQFDMQAMKYLSYLLYPLCICGAVYSLLQQTHKSWYSWLINSLVNGVYAFGFLFMLPQLFINYKLKSVTTLPWRALMYKAFNTFIDDIFAFIITMPTSHRIACFRDDIVFIIYLYQRWLYPVDKSRIDDSGNEVLDSDTSTTNDENVVLKKQN</sequence>
<evidence type="ECO:0000256" key="9">
    <source>
        <dbReference type="ARBA" id="ARBA00036810"/>
    </source>
</evidence>
<evidence type="ECO:0000256" key="12">
    <source>
        <dbReference type="ARBA" id="ARBA00043155"/>
    </source>
</evidence>
<evidence type="ECO:0000256" key="1">
    <source>
        <dbReference type="ARBA" id="ARBA00004141"/>
    </source>
</evidence>
<evidence type="ECO:0000313" key="16">
    <source>
        <dbReference type="EMBL" id="CAG6523980.1"/>
    </source>
</evidence>
<evidence type="ECO:0000256" key="3">
    <source>
        <dbReference type="ARBA" id="ARBA00022692"/>
    </source>
</evidence>
<keyword evidence="5 15" id="KW-0472">Membrane</keyword>
<comment type="catalytic activity">
    <reaction evidence="8">
        <text>a 1,2-diacyl-sn-glycero-3-phospho-(1D-myo-inositol)(in) = a 1,2-diacyl-sn-glycero-3-phospho-(1D-myo-inositol)(out)</text>
        <dbReference type="Rhea" id="RHEA:38691"/>
        <dbReference type="ChEBI" id="CHEBI:57880"/>
    </reaction>
</comment>
<feature type="transmembrane region" description="Helical" evidence="15">
    <location>
        <begin position="425"/>
        <end position="446"/>
    </location>
</feature>
<protein>
    <recommendedName>
        <fullName evidence="10">Lipid scramblase CLPTM1L</fullName>
    </recommendedName>
    <alternativeName>
        <fullName evidence="12">Cisplatin resistance-related protein 9</fullName>
    </alternativeName>
    <alternativeName>
        <fullName evidence="11">Cleft lip and palate transmembrane protein 1-like protein</fullName>
    </alternativeName>
</protein>
<evidence type="ECO:0000256" key="11">
    <source>
        <dbReference type="ARBA" id="ARBA00042320"/>
    </source>
</evidence>
<dbReference type="EMBL" id="HBUE01188779">
    <property type="protein sequence ID" value="CAG6523980.1"/>
    <property type="molecule type" value="Transcribed_RNA"/>
</dbReference>
<dbReference type="EMBL" id="HBUE01294578">
    <property type="protein sequence ID" value="CAG6575655.1"/>
    <property type="molecule type" value="Transcribed_RNA"/>
</dbReference>
<comment type="catalytic activity">
    <reaction evidence="14">
        <text>a 6-(alpha-D-glucosaminyl)-1-(1,2-diacyl-sn-glycero-3-phospho)-1D-myo-inositol(in) = a 6-(alpha-D-glucosaminyl)-1-(1,2-diacyl-sn-glycero-3-phospho)-1D-myo-inositol(out)</text>
        <dbReference type="Rhea" id="RHEA:71491"/>
        <dbReference type="ChEBI" id="CHEBI:57997"/>
    </reaction>
</comment>
<evidence type="ECO:0000256" key="10">
    <source>
        <dbReference type="ARBA" id="ARBA00040905"/>
    </source>
</evidence>
<comment type="similarity">
    <text evidence="2">Belongs to the CLPTM1 family.</text>
</comment>
<feature type="transmembrane region" description="Helical" evidence="15">
    <location>
        <begin position="400"/>
        <end position="419"/>
    </location>
</feature>
<comment type="subcellular location">
    <subcellularLocation>
        <location evidence="1">Membrane</location>
        <topology evidence="1">Multi-pass membrane protein</topology>
    </subcellularLocation>
</comment>
<evidence type="ECO:0000256" key="7">
    <source>
        <dbReference type="ARBA" id="ARBA00024631"/>
    </source>
</evidence>
<comment type="catalytic activity">
    <reaction evidence="9">
        <text>6-(alpha-D-glucosaminyl)-(1-octadecanoyl,2-(9Z)-octadecenoyl-sn-glycero-3-phospho)-1D-myo-inositol(in) = 6-(alpha-D-glucosaminyl)-(1-octadecanoyl,2-(9Z)-octadecenoyl-sn-glycero-3-phospho)-1D-myo-inositol(out)</text>
        <dbReference type="Rhea" id="RHEA:71495"/>
        <dbReference type="ChEBI" id="CHEBI:190691"/>
    </reaction>
</comment>
<dbReference type="PANTHER" id="PTHR21347:SF0">
    <property type="entry name" value="LIPID SCRAMBLASE CLPTM1L"/>
    <property type="match status" value="1"/>
</dbReference>
<keyword evidence="4 15" id="KW-1133">Transmembrane helix</keyword>
<evidence type="ECO:0000256" key="14">
    <source>
        <dbReference type="ARBA" id="ARBA00093208"/>
    </source>
</evidence>
<feature type="transmembrane region" description="Helical" evidence="15">
    <location>
        <begin position="343"/>
        <end position="360"/>
    </location>
</feature>
<dbReference type="AlphaFoldDB" id="A0A8D8GXV1"/>
<feature type="transmembrane region" description="Helical" evidence="15">
    <location>
        <begin position="280"/>
        <end position="300"/>
    </location>
</feature>
<keyword evidence="3 15" id="KW-0812">Transmembrane</keyword>
<evidence type="ECO:0000256" key="5">
    <source>
        <dbReference type="ARBA" id="ARBA00023136"/>
    </source>
</evidence>
<evidence type="ECO:0000256" key="4">
    <source>
        <dbReference type="ARBA" id="ARBA00022989"/>
    </source>
</evidence>
<dbReference type="InterPro" id="IPR008429">
    <property type="entry name" value="CLPTM1"/>
</dbReference>
<feature type="transmembrane region" description="Helical" evidence="15">
    <location>
        <begin position="321"/>
        <end position="337"/>
    </location>
</feature>
<proteinExistence type="inferred from homology"/>
<dbReference type="GO" id="GO:0016020">
    <property type="term" value="C:membrane"/>
    <property type="evidence" value="ECO:0007669"/>
    <property type="project" value="UniProtKB-SubCell"/>
</dbReference>
<comment type="catalytic activity">
    <reaction evidence="6">
        <text>a 1,2-diacyl-sn-glycero-3-phosphoethanolamine(in) = a 1,2-diacyl-sn-glycero-3-phosphoethanolamine(out)</text>
        <dbReference type="Rhea" id="RHEA:38895"/>
        <dbReference type="ChEBI" id="CHEBI:64612"/>
    </reaction>
</comment>